<sequence>MSRLFYRHVVTGFHYDVEISWDGTNNSWLLQSLVRGVPSVSILVSLREGINFVAPEPDAKGHYIYVRGAFIDLPEESWRELKCWYESTAAAVAPAPPVEDLPRNLPPIAPPLAPYAQRAIARRAETIVPYTTRLITK</sequence>
<protein>
    <submittedName>
        <fullName evidence="1">Uncharacterized protein</fullName>
    </submittedName>
</protein>
<organism evidence="1 2">
    <name type="scientific">Xanthomonas axonopodis pv. melhusii</name>
    <dbReference type="NCBI Taxonomy" id="487834"/>
    <lineage>
        <taxon>Bacteria</taxon>
        <taxon>Pseudomonadati</taxon>
        <taxon>Pseudomonadota</taxon>
        <taxon>Gammaproteobacteria</taxon>
        <taxon>Lysobacterales</taxon>
        <taxon>Lysobacteraceae</taxon>
        <taxon>Xanthomonas</taxon>
    </lineage>
</organism>
<reference evidence="1 2" key="1">
    <citation type="submission" date="2015-12" db="EMBL/GenBank/DDBJ databases">
        <authorList>
            <person name="Shamseldin A."/>
            <person name="Moawad H."/>
            <person name="Abd El-Rahim W.M."/>
            <person name="Sadowsky M.J."/>
        </authorList>
    </citation>
    <scope>NUCLEOTIDE SEQUENCE [LARGE SCALE GENOMIC DNA]</scope>
    <source>
        <strain evidence="1 2">LMG9050</strain>
    </source>
</reference>
<gene>
    <name evidence="1" type="ORF">Xmlh_08355</name>
</gene>
<dbReference type="RefSeq" id="WP_078563199.1">
    <property type="nucleotide sequence ID" value="NZ_LOJW01000010.1"/>
</dbReference>
<name>A0A1T1P738_9XANT</name>
<dbReference type="EMBL" id="LOJW01000010">
    <property type="protein sequence ID" value="OOW71475.1"/>
    <property type="molecule type" value="Genomic_DNA"/>
</dbReference>
<proteinExistence type="predicted"/>
<dbReference type="Proteomes" id="UP000190559">
    <property type="component" value="Unassembled WGS sequence"/>
</dbReference>
<accession>A0A1T1P738</accession>
<evidence type="ECO:0000313" key="1">
    <source>
        <dbReference type="EMBL" id="OOW71475.1"/>
    </source>
</evidence>
<evidence type="ECO:0000313" key="2">
    <source>
        <dbReference type="Proteomes" id="UP000190559"/>
    </source>
</evidence>
<dbReference type="AlphaFoldDB" id="A0A1T1P738"/>
<comment type="caution">
    <text evidence="1">The sequence shown here is derived from an EMBL/GenBank/DDBJ whole genome shotgun (WGS) entry which is preliminary data.</text>
</comment>